<dbReference type="AlphaFoldDB" id="A0A423UC36"/>
<keyword evidence="3" id="KW-0378">Hydrolase</keyword>
<dbReference type="SUPFAM" id="SSF54001">
    <property type="entry name" value="Cysteine proteinases"/>
    <property type="match status" value="1"/>
</dbReference>
<name>A0A423UC36_9BIFI</name>
<dbReference type="Pfam" id="PF05257">
    <property type="entry name" value="CHAP"/>
    <property type="match status" value="1"/>
</dbReference>
<evidence type="ECO:0000256" key="1">
    <source>
        <dbReference type="SAM" id="Phobius"/>
    </source>
</evidence>
<proteinExistence type="predicted"/>
<keyword evidence="1" id="KW-0472">Membrane</keyword>
<keyword evidence="1" id="KW-1133">Transmembrane helix</keyword>
<protein>
    <submittedName>
        <fullName evidence="3">Glycoside hydrolase</fullName>
    </submittedName>
</protein>
<dbReference type="Gene3D" id="1.10.530.10">
    <property type="match status" value="1"/>
</dbReference>
<sequence length="350" mass="35918">MSDEHDSGKKAVIAAAAIVVPVMLFLLPMLAIGVLLGTQNNQSQGGGAVTNVPEAYRADVSRAGGVCTTITAPLIASQINAESGWNPTASSGAGAQGIAQFMPGTWKTAGRDGDGDGKADVWNAHDAIWSQGNYMCGLAGQVAGLLKSGKIKGDTVQLALAAYNAGIGAVISAGGLPSIPETVNYVGAIIAKMPYYTDTSSSGTGAGTVGTLTPKLVMRDATHVNVEATGTDQSSSSYAKFQCTWWAFIRRRQIGKPVSDHMGNGGEWDSTARSLGMSVSLDPRPGDAITFHPGVHGSSPVYGHVAIVEQVNDDGSILISQSGTGWMAVVTETISKPALSAMGNGIAFIH</sequence>
<comment type="caution">
    <text evidence="3">The sequence shown here is derived from an EMBL/GenBank/DDBJ whole genome shotgun (WGS) entry which is preliminary data.</text>
</comment>
<dbReference type="EMBL" id="QRAJ01000013">
    <property type="protein sequence ID" value="ROT86274.1"/>
    <property type="molecule type" value="Genomic_DNA"/>
</dbReference>
<dbReference type="Proteomes" id="UP000285266">
    <property type="component" value="Unassembled WGS sequence"/>
</dbReference>
<feature type="transmembrane region" description="Helical" evidence="1">
    <location>
        <begin position="12"/>
        <end position="36"/>
    </location>
</feature>
<dbReference type="RefSeq" id="WP_123645338.1">
    <property type="nucleotide sequence ID" value="NZ_QRAJ01000013.1"/>
</dbReference>
<reference evidence="3 4" key="1">
    <citation type="submission" date="2018-07" db="EMBL/GenBank/DDBJ databases">
        <title>The role of parmesan cheese in vectoring bovine microbiota.</title>
        <authorList>
            <person name="Lugli G.A."/>
            <person name="Milani C."/>
        </authorList>
    </citation>
    <scope>NUCLEOTIDE SEQUENCE [LARGE SCALE GENOMIC DNA]</scope>
    <source>
        <strain evidence="3 4">BMONG18</strain>
    </source>
</reference>
<dbReference type="SUPFAM" id="SSF53955">
    <property type="entry name" value="Lysozyme-like"/>
    <property type="match status" value="1"/>
</dbReference>
<evidence type="ECO:0000313" key="4">
    <source>
        <dbReference type="Proteomes" id="UP000285266"/>
    </source>
</evidence>
<evidence type="ECO:0000259" key="2">
    <source>
        <dbReference type="PROSITE" id="PS50911"/>
    </source>
</evidence>
<dbReference type="InterPro" id="IPR023346">
    <property type="entry name" value="Lysozyme-like_dom_sf"/>
</dbReference>
<dbReference type="PANTHER" id="PTHR37423">
    <property type="entry name" value="SOLUBLE LYTIC MUREIN TRANSGLYCOSYLASE-RELATED"/>
    <property type="match status" value="1"/>
</dbReference>
<dbReference type="CDD" id="cd13399">
    <property type="entry name" value="Slt35-like"/>
    <property type="match status" value="1"/>
</dbReference>
<evidence type="ECO:0000313" key="3">
    <source>
        <dbReference type="EMBL" id="ROT86274.1"/>
    </source>
</evidence>
<keyword evidence="1" id="KW-0812">Transmembrane</keyword>
<dbReference type="PROSITE" id="PS50911">
    <property type="entry name" value="CHAP"/>
    <property type="match status" value="1"/>
</dbReference>
<dbReference type="GO" id="GO:0016787">
    <property type="term" value="F:hydrolase activity"/>
    <property type="evidence" value="ECO:0007669"/>
    <property type="project" value="UniProtKB-KW"/>
</dbReference>
<dbReference type="InterPro" id="IPR038765">
    <property type="entry name" value="Papain-like_cys_pep_sf"/>
</dbReference>
<dbReference type="InterPro" id="IPR031304">
    <property type="entry name" value="SLT_2"/>
</dbReference>
<dbReference type="Pfam" id="PF13406">
    <property type="entry name" value="SLT_2"/>
    <property type="match status" value="1"/>
</dbReference>
<organism evidence="3 4">
    <name type="scientific">Bifidobacterium mongoliense</name>
    <dbReference type="NCBI Taxonomy" id="518643"/>
    <lineage>
        <taxon>Bacteria</taxon>
        <taxon>Bacillati</taxon>
        <taxon>Actinomycetota</taxon>
        <taxon>Actinomycetes</taxon>
        <taxon>Bifidobacteriales</taxon>
        <taxon>Bifidobacteriaceae</taxon>
        <taxon>Bifidobacterium</taxon>
    </lineage>
</organism>
<dbReference type="Gene3D" id="3.90.1720.10">
    <property type="entry name" value="endopeptidase domain like (from Nostoc punctiforme)"/>
    <property type="match status" value="1"/>
</dbReference>
<accession>A0A423UC36</accession>
<feature type="domain" description="Peptidase C51" evidence="2">
    <location>
        <begin position="218"/>
        <end position="350"/>
    </location>
</feature>
<dbReference type="PANTHER" id="PTHR37423:SF2">
    <property type="entry name" value="MEMBRANE-BOUND LYTIC MUREIN TRANSGLYCOSYLASE C"/>
    <property type="match status" value="1"/>
</dbReference>
<gene>
    <name evidence="3" type="ORF">BMONG18_1594</name>
</gene>
<dbReference type="InterPro" id="IPR007921">
    <property type="entry name" value="CHAP_dom"/>
</dbReference>